<feature type="domain" description="Amidohydrolase-related" evidence="4">
    <location>
        <begin position="384"/>
        <end position="662"/>
    </location>
</feature>
<dbReference type="GO" id="GO:0005811">
    <property type="term" value="C:lipid droplet"/>
    <property type="evidence" value="ECO:0007669"/>
    <property type="project" value="TreeGrafter"/>
</dbReference>
<keyword evidence="2" id="KW-0521">NADP</keyword>
<comment type="caution">
    <text evidence="5">The sequence shown here is derived from an EMBL/GenBank/DDBJ whole genome shotgun (WGS) entry which is preliminary data.</text>
</comment>
<proteinExistence type="inferred from homology"/>
<dbReference type="GO" id="GO:0006654">
    <property type="term" value="P:phosphatidic acid biosynthetic process"/>
    <property type="evidence" value="ECO:0007669"/>
    <property type="project" value="TreeGrafter"/>
</dbReference>
<dbReference type="OrthoDB" id="432010at2759"/>
<gene>
    <name evidence="5" type="ORF">DSM5745_05429</name>
</gene>
<keyword evidence="6" id="KW-1185">Reference proteome</keyword>
<dbReference type="PANTHER" id="PTHR44169:SF6">
    <property type="entry name" value="NADPH-DEPENDENT 1-ACYLDIHYDROXYACETONE PHOSPHATE REDUCTASE"/>
    <property type="match status" value="1"/>
</dbReference>
<dbReference type="Proteomes" id="UP000256690">
    <property type="component" value="Unassembled WGS sequence"/>
</dbReference>
<dbReference type="EMBL" id="PVWQ01000006">
    <property type="protein sequence ID" value="RDW78577.1"/>
    <property type="molecule type" value="Genomic_DNA"/>
</dbReference>
<dbReference type="Pfam" id="PF00106">
    <property type="entry name" value="adh_short"/>
    <property type="match status" value="1"/>
</dbReference>
<dbReference type="InterPro" id="IPR032466">
    <property type="entry name" value="Metal_Hydrolase"/>
</dbReference>
<organism evidence="5 6">
    <name type="scientific">Aspergillus mulundensis</name>
    <dbReference type="NCBI Taxonomy" id="1810919"/>
    <lineage>
        <taxon>Eukaryota</taxon>
        <taxon>Fungi</taxon>
        <taxon>Dikarya</taxon>
        <taxon>Ascomycota</taxon>
        <taxon>Pezizomycotina</taxon>
        <taxon>Eurotiomycetes</taxon>
        <taxon>Eurotiomycetidae</taxon>
        <taxon>Eurotiales</taxon>
        <taxon>Aspergillaceae</taxon>
        <taxon>Aspergillus</taxon>
        <taxon>Aspergillus subgen. Nidulantes</taxon>
    </lineage>
</organism>
<keyword evidence="3" id="KW-0560">Oxidoreductase</keyword>
<accession>A0A3D8RWZ3</accession>
<dbReference type="Pfam" id="PF04909">
    <property type="entry name" value="Amidohydro_2"/>
    <property type="match status" value="1"/>
</dbReference>
<comment type="similarity">
    <text evidence="1">Belongs to the short-chain dehydrogenases/reductases (SDR) family.</text>
</comment>
<dbReference type="PROSITE" id="PS00061">
    <property type="entry name" value="ADH_SHORT"/>
    <property type="match status" value="1"/>
</dbReference>
<dbReference type="GO" id="GO:0019433">
    <property type="term" value="P:triglyceride catabolic process"/>
    <property type="evidence" value="ECO:0007669"/>
    <property type="project" value="TreeGrafter"/>
</dbReference>
<evidence type="ECO:0000313" key="5">
    <source>
        <dbReference type="EMBL" id="RDW78577.1"/>
    </source>
</evidence>
<evidence type="ECO:0000256" key="2">
    <source>
        <dbReference type="ARBA" id="ARBA00022857"/>
    </source>
</evidence>
<dbReference type="Gene3D" id="3.40.50.720">
    <property type="entry name" value="NAD(P)-binding Rossmann-like Domain"/>
    <property type="match status" value="1"/>
</dbReference>
<dbReference type="SUPFAM" id="SSF51556">
    <property type="entry name" value="Metallo-dependent hydrolases"/>
    <property type="match status" value="1"/>
</dbReference>
<dbReference type="InterPro" id="IPR006680">
    <property type="entry name" value="Amidohydro-rel"/>
</dbReference>
<reference evidence="5 6" key="1">
    <citation type="journal article" date="2018" name="IMA Fungus">
        <title>IMA Genome-F 9: Draft genome sequence of Annulohypoxylon stygium, Aspergillus mulundensis, Berkeleyomyces basicola (syn. Thielaviopsis basicola), Ceratocystis smalleyi, two Cercospora beticola strains, Coleophoma cylindrospora, Fusarium fracticaudum, Phialophora cf. hyalina, and Morchella septimelata.</title>
        <authorList>
            <person name="Wingfield B.D."/>
            <person name="Bills G.F."/>
            <person name="Dong Y."/>
            <person name="Huang W."/>
            <person name="Nel W.J."/>
            <person name="Swalarsk-Parry B.S."/>
            <person name="Vaghefi N."/>
            <person name="Wilken P.M."/>
            <person name="An Z."/>
            <person name="de Beer Z.W."/>
            <person name="De Vos L."/>
            <person name="Chen L."/>
            <person name="Duong T.A."/>
            <person name="Gao Y."/>
            <person name="Hammerbacher A."/>
            <person name="Kikkert J.R."/>
            <person name="Li Y."/>
            <person name="Li H."/>
            <person name="Li K."/>
            <person name="Li Q."/>
            <person name="Liu X."/>
            <person name="Ma X."/>
            <person name="Naidoo K."/>
            <person name="Pethybridge S.J."/>
            <person name="Sun J."/>
            <person name="Steenkamp E.T."/>
            <person name="van der Nest M.A."/>
            <person name="van Wyk S."/>
            <person name="Wingfield M.J."/>
            <person name="Xiong C."/>
            <person name="Yue Q."/>
            <person name="Zhang X."/>
        </authorList>
    </citation>
    <scope>NUCLEOTIDE SEQUENCE [LARGE SCALE GENOMIC DNA]</scope>
    <source>
        <strain evidence="5 6">DSM 5745</strain>
    </source>
</reference>
<dbReference type="RefSeq" id="XP_026603277.1">
    <property type="nucleotide sequence ID" value="XM_026747445.1"/>
</dbReference>
<evidence type="ECO:0000313" key="6">
    <source>
        <dbReference type="Proteomes" id="UP000256690"/>
    </source>
</evidence>
<dbReference type="AlphaFoldDB" id="A0A3D8RWZ3"/>
<dbReference type="SUPFAM" id="SSF51735">
    <property type="entry name" value="NAD(P)-binding Rossmann-fold domains"/>
    <property type="match status" value="1"/>
</dbReference>
<protein>
    <recommendedName>
        <fullName evidence="4">Amidohydrolase-related domain-containing protein</fullName>
    </recommendedName>
</protein>
<dbReference type="STRING" id="1810919.A0A3D8RWZ3"/>
<dbReference type="FunFam" id="3.20.20.140:FF:000099">
    <property type="entry name" value="Amidohydrolase 2"/>
    <property type="match status" value="1"/>
</dbReference>
<dbReference type="InterPro" id="IPR020904">
    <property type="entry name" value="Sc_DH/Rdtase_CS"/>
</dbReference>
<dbReference type="GO" id="GO:0044550">
    <property type="term" value="P:secondary metabolite biosynthetic process"/>
    <property type="evidence" value="ECO:0007669"/>
    <property type="project" value="UniProtKB-ARBA"/>
</dbReference>
<evidence type="ECO:0000256" key="3">
    <source>
        <dbReference type="ARBA" id="ARBA00023002"/>
    </source>
</evidence>
<dbReference type="PRINTS" id="PR00080">
    <property type="entry name" value="SDRFAMILY"/>
</dbReference>
<dbReference type="GO" id="GO:0005783">
    <property type="term" value="C:endoplasmic reticulum"/>
    <property type="evidence" value="ECO:0007669"/>
    <property type="project" value="TreeGrafter"/>
</dbReference>
<dbReference type="Gene3D" id="3.20.20.140">
    <property type="entry name" value="Metal-dependent hydrolases"/>
    <property type="match status" value="1"/>
</dbReference>
<dbReference type="PANTHER" id="PTHR44169">
    <property type="entry name" value="NADPH-DEPENDENT 1-ACYLDIHYDROXYACETONE PHOSPHATE REDUCTASE"/>
    <property type="match status" value="1"/>
</dbReference>
<name>A0A3D8RWZ3_9EURO</name>
<dbReference type="PRINTS" id="PR00081">
    <property type="entry name" value="GDHRDH"/>
</dbReference>
<dbReference type="InterPro" id="IPR002347">
    <property type="entry name" value="SDR_fam"/>
</dbReference>
<dbReference type="GeneID" id="38115799"/>
<evidence type="ECO:0000256" key="1">
    <source>
        <dbReference type="ARBA" id="ARBA00006484"/>
    </source>
</evidence>
<dbReference type="GO" id="GO:0000140">
    <property type="term" value="F:acylglycerone-phosphate reductase (NADP+) activity"/>
    <property type="evidence" value="ECO:0007669"/>
    <property type="project" value="TreeGrafter"/>
</dbReference>
<dbReference type="GO" id="GO:0004806">
    <property type="term" value="F:triacylglycerol lipase activity"/>
    <property type="evidence" value="ECO:0007669"/>
    <property type="project" value="TreeGrafter"/>
</dbReference>
<evidence type="ECO:0000259" key="4">
    <source>
        <dbReference type="Pfam" id="PF04909"/>
    </source>
</evidence>
<dbReference type="InterPro" id="IPR036291">
    <property type="entry name" value="NAD(P)-bd_dom_sf"/>
</dbReference>
<sequence length="668" mass="73508">MTVLNSDRPLPTVLITGCSEGGIGSALAEAFHERGFHVFATARSLSRMVHLERLSNKTLLELDTESQSSINATLKAVIAYTGGTGKLDYLVNNAGLTLNCPALDADLTYARKMFDVNFWGMVNVTHTFMPLLIASKGTVVNNASLAGVVHVPWGSFYNASKAAVRMYGESLRLEVAPLGVKVVTVMTGIVASKIFENAPHEELPESSYYTAAGPQIAELASGAKHATMAMPAAVYATAVVDDVLRGCNGMTWRGRAASLGWLIHSYIPTWLTRCPQHDGCIGNSVMTELIGVNNNLIRICGDLARKYKAPDMPHRTLPPVYPKRQIPLATTMPAQSLLRSISRPIITLEEHFLSRAALASPNALNQKMRAIPGLFDSFTELGPRRLADMDAGQVTMQVVSHGPGDLSPAQCRDTNNQLAEAVRAYPSRFAGFAELPMHEPKEAAVELRRMCSGAFDGVRFVGALVDSHTEGGLYYDGPEFDVLWEEATNLDVPIYIHPTWPTQQHFTAYKFPNVSEDVNAAILSFGFGWHSDVAIHILRLYAAGVFDRFPNLKIIIGHMGEMIPYMLQRIERVSSRWGKHRSFREVWDENLWLTTSGNWALDPLACILRNTKPDRIMYSVDYPFAKSADGLKWLEELEGSGMVTSEVLEGIRWKNAASLLKLNVDQAS</sequence>